<feature type="region of interest" description="Disordered" evidence="1">
    <location>
        <begin position="37"/>
        <end position="61"/>
    </location>
</feature>
<proteinExistence type="predicted"/>
<feature type="compositionally biased region" description="Low complexity" evidence="1">
    <location>
        <begin position="282"/>
        <end position="295"/>
    </location>
</feature>
<feature type="region of interest" description="Disordered" evidence="1">
    <location>
        <begin position="81"/>
        <end position="101"/>
    </location>
</feature>
<name>A0AAV2SDI6_MEGNR</name>
<dbReference type="EMBL" id="CAXKWB010054780">
    <property type="protein sequence ID" value="CAL4176116.1"/>
    <property type="molecule type" value="Genomic_DNA"/>
</dbReference>
<accession>A0AAV2SDI6</accession>
<evidence type="ECO:0000256" key="1">
    <source>
        <dbReference type="SAM" id="MobiDB-lite"/>
    </source>
</evidence>
<evidence type="ECO:0000313" key="2">
    <source>
        <dbReference type="EMBL" id="CAL4176116.1"/>
    </source>
</evidence>
<reference evidence="2 3" key="1">
    <citation type="submission" date="2024-05" db="EMBL/GenBank/DDBJ databases">
        <authorList>
            <person name="Wallberg A."/>
        </authorList>
    </citation>
    <scope>NUCLEOTIDE SEQUENCE [LARGE SCALE GENOMIC DNA]</scope>
</reference>
<organism evidence="2 3">
    <name type="scientific">Meganyctiphanes norvegica</name>
    <name type="common">Northern krill</name>
    <name type="synonym">Thysanopoda norvegica</name>
    <dbReference type="NCBI Taxonomy" id="48144"/>
    <lineage>
        <taxon>Eukaryota</taxon>
        <taxon>Metazoa</taxon>
        <taxon>Ecdysozoa</taxon>
        <taxon>Arthropoda</taxon>
        <taxon>Crustacea</taxon>
        <taxon>Multicrustacea</taxon>
        <taxon>Malacostraca</taxon>
        <taxon>Eumalacostraca</taxon>
        <taxon>Eucarida</taxon>
        <taxon>Euphausiacea</taxon>
        <taxon>Euphausiidae</taxon>
        <taxon>Meganyctiphanes</taxon>
    </lineage>
</organism>
<dbReference type="AlphaFoldDB" id="A0AAV2SDI6"/>
<comment type="caution">
    <text evidence="2">The sequence shown here is derived from an EMBL/GenBank/DDBJ whole genome shotgun (WGS) entry which is preliminary data.</text>
</comment>
<feature type="compositionally biased region" description="Polar residues" evidence="1">
    <location>
        <begin position="151"/>
        <end position="176"/>
    </location>
</feature>
<gene>
    <name evidence="2" type="ORF">MNOR_LOCUS34754</name>
</gene>
<feature type="compositionally biased region" description="Basic and acidic residues" evidence="1">
    <location>
        <begin position="39"/>
        <end position="61"/>
    </location>
</feature>
<sequence length="330" mass="36523">SQPVPDYAPIQAASDRAGAALTKIASSRSLPTKVYTSTDEYRRYSDKADQKKDTEIIKKDTGLGKKKYRKYRIYKKNVMKVSNSSETSTPKPYEVKSQEEAPSAFPEMLGFDPYQPPVAFQKTPVVSQKHPVAFQKAPVVFQKAPVVFQKTYNPSGSHSSVARAQESRNQSPSIAQESYLPSPSYPSTSKESRSSAPKIVPSPQVPDFASASAPVKEYSSKNRKNNAPVKKYSSQNRKNNDKPNKNNKENKNGSYTTHSKYMSRKTYSSYTDLGSDDEDPTVSPGPSDSVSSASSLTEDEVSGLAFDLESGRIFNHKTGKWYTLVPVQKE</sequence>
<evidence type="ECO:0000313" key="3">
    <source>
        <dbReference type="Proteomes" id="UP001497623"/>
    </source>
</evidence>
<feature type="compositionally biased region" description="Polar residues" evidence="1">
    <location>
        <begin position="81"/>
        <end position="90"/>
    </location>
</feature>
<feature type="non-terminal residue" evidence="2">
    <location>
        <position position="1"/>
    </location>
</feature>
<feature type="compositionally biased region" description="Basic and acidic residues" evidence="1">
    <location>
        <begin position="238"/>
        <end position="251"/>
    </location>
</feature>
<protein>
    <submittedName>
        <fullName evidence="2">Uncharacterized protein</fullName>
    </submittedName>
</protein>
<feature type="compositionally biased region" description="Low complexity" evidence="1">
    <location>
        <begin position="178"/>
        <end position="189"/>
    </location>
</feature>
<dbReference type="Proteomes" id="UP001497623">
    <property type="component" value="Unassembled WGS sequence"/>
</dbReference>
<keyword evidence="3" id="KW-1185">Reference proteome</keyword>
<feature type="compositionally biased region" description="Polar residues" evidence="1">
    <location>
        <begin position="253"/>
        <end position="272"/>
    </location>
</feature>
<feature type="region of interest" description="Disordered" evidence="1">
    <location>
        <begin position="151"/>
        <end position="300"/>
    </location>
</feature>